<gene>
    <name evidence="3" type="ORF">BCL93_103104</name>
</gene>
<feature type="transmembrane region" description="Helical" evidence="1">
    <location>
        <begin position="35"/>
        <end position="54"/>
    </location>
</feature>
<dbReference type="AlphaFoldDB" id="A0A328XZ77"/>
<feature type="transmembrane region" description="Helical" evidence="1">
    <location>
        <begin position="74"/>
        <end position="93"/>
    </location>
</feature>
<dbReference type="RefSeq" id="WP_112054078.1">
    <property type="nucleotide sequence ID" value="NZ_QLSX01000003.1"/>
</dbReference>
<dbReference type="OrthoDB" id="6174504at2"/>
<feature type="domain" description="DUF1468" evidence="2">
    <location>
        <begin position="5"/>
        <end position="147"/>
    </location>
</feature>
<evidence type="ECO:0000259" key="2">
    <source>
        <dbReference type="Pfam" id="PF07331"/>
    </source>
</evidence>
<organism evidence="3 4">
    <name type="scientific">Onishia taeanensis</name>
    <dbReference type="NCBI Taxonomy" id="284577"/>
    <lineage>
        <taxon>Bacteria</taxon>
        <taxon>Pseudomonadati</taxon>
        <taxon>Pseudomonadota</taxon>
        <taxon>Gammaproteobacteria</taxon>
        <taxon>Oceanospirillales</taxon>
        <taxon>Halomonadaceae</taxon>
        <taxon>Onishia</taxon>
    </lineage>
</organism>
<protein>
    <submittedName>
        <fullName evidence="3">Putative tricarboxylic transport membrane protein</fullName>
    </submittedName>
</protein>
<keyword evidence="1" id="KW-0472">Membrane</keyword>
<dbReference type="Proteomes" id="UP000249700">
    <property type="component" value="Unassembled WGS sequence"/>
</dbReference>
<dbReference type="Pfam" id="PF07331">
    <property type="entry name" value="TctB"/>
    <property type="match status" value="1"/>
</dbReference>
<proteinExistence type="predicted"/>
<evidence type="ECO:0000256" key="1">
    <source>
        <dbReference type="SAM" id="Phobius"/>
    </source>
</evidence>
<dbReference type="EMBL" id="QLSX01000003">
    <property type="protein sequence ID" value="RAR62873.1"/>
    <property type="molecule type" value="Genomic_DNA"/>
</dbReference>
<dbReference type="InterPro" id="IPR009936">
    <property type="entry name" value="DUF1468"/>
</dbReference>
<name>A0A328XZ77_9GAMM</name>
<keyword evidence="1" id="KW-1133">Transmembrane helix</keyword>
<evidence type="ECO:0000313" key="4">
    <source>
        <dbReference type="Proteomes" id="UP000249700"/>
    </source>
</evidence>
<keyword evidence="1" id="KW-0812">Transmembrane</keyword>
<evidence type="ECO:0000313" key="3">
    <source>
        <dbReference type="EMBL" id="RAR62873.1"/>
    </source>
</evidence>
<feature type="transmembrane region" description="Helical" evidence="1">
    <location>
        <begin position="120"/>
        <end position="143"/>
    </location>
</feature>
<reference evidence="3 4" key="1">
    <citation type="submission" date="2018-06" db="EMBL/GenBank/DDBJ databases">
        <title>Comparative analysis of microorganisms from saline springs in Andes Mountain Range, Colombia.</title>
        <authorList>
            <person name="Rubin E."/>
        </authorList>
    </citation>
    <scope>NUCLEOTIDE SEQUENCE [LARGE SCALE GENOMIC DNA]</scope>
    <source>
        <strain evidence="3 4">USBA-857</strain>
    </source>
</reference>
<accession>A0A328XZ77</accession>
<comment type="caution">
    <text evidence="3">The sequence shown here is derived from an EMBL/GenBank/DDBJ whole genome shotgun (WGS) entry which is preliminary data.</text>
</comment>
<sequence length="155" mass="16373">MKDVILGLGFMVLGGGVYAVAQQYPTLPSLQYGPSLFPSLIGGGFFLGGLVLAASRLRTLLSLAGNGATRREPIDLRGLMTALVPCLLVVFYVLCSDTLGAALTMTLIMTALMRLRGVSWLLAIGVSVVAAFAITLIFSRYLLIPLPEGQLGLWG</sequence>